<organism evidence="1">
    <name type="scientific">marine sediment metagenome</name>
    <dbReference type="NCBI Taxonomy" id="412755"/>
    <lineage>
        <taxon>unclassified sequences</taxon>
        <taxon>metagenomes</taxon>
        <taxon>ecological metagenomes</taxon>
    </lineage>
</organism>
<dbReference type="EMBL" id="LAZR01060462">
    <property type="protein sequence ID" value="KKK65619.1"/>
    <property type="molecule type" value="Genomic_DNA"/>
</dbReference>
<comment type="caution">
    <text evidence="1">The sequence shown here is derived from an EMBL/GenBank/DDBJ whole genome shotgun (WGS) entry which is preliminary data.</text>
</comment>
<proteinExistence type="predicted"/>
<name>A0A0F8ZGQ3_9ZZZZ</name>
<reference evidence="1" key="1">
    <citation type="journal article" date="2015" name="Nature">
        <title>Complex archaea that bridge the gap between prokaryotes and eukaryotes.</title>
        <authorList>
            <person name="Spang A."/>
            <person name="Saw J.H."/>
            <person name="Jorgensen S.L."/>
            <person name="Zaremba-Niedzwiedzka K."/>
            <person name="Martijn J."/>
            <person name="Lind A.E."/>
            <person name="van Eijk R."/>
            <person name="Schleper C."/>
            <person name="Guy L."/>
            <person name="Ettema T.J."/>
        </authorList>
    </citation>
    <scope>NUCLEOTIDE SEQUENCE</scope>
</reference>
<dbReference type="AlphaFoldDB" id="A0A0F8ZGQ3"/>
<evidence type="ECO:0000313" key="1">
    <source>
        <dbReference type="EMBL" id="KKK65619.1"/>
    </source>
</evidence>
<feature type="non-terminal residue" evidence="1">
    <location>
        <position position="127"/>
    </location>
</feature>
<sequence length="127" mass="14088">MIDAAFKFSLFFELYRQQLEGVPQEIGRFLESTMRPRLQQQADEQLGQVPGPVARPIQWTPAAIQDKPPNVNFGGQRYYSKQKAAFFATDGFGGGIPSTRTGAILNGWQVIVGIPENRIGLTNPHKA</sequence>
<gene>
    <name evidence="1" type="ORF">LCGC14_2972340</name>
</gene>
<protein>
    <submittedName>
        <fullName evidence="1">Uncharacterized protein</fullName>
    </submittedName>
</protein>
<accession>A0A0F8ZGQ3</accession>